<reference evidence="3 4" key="1">
    <citation type="submission" date="2024-04" db="EMBL/GenBank/DDBJ databases">
        <title>Tritrichomonas musculus Genome.</title>
        <authorList>
            <person name="Alves-Ferreira E."/>
            <person name="Grigg M."/>
            <person name="Lorenzi H."/>
            <person name="Galac M."/>
        </authorList>
    </citation>
    <scope>NUCLEOTIDE SEQUENCE [LARGE SCALE GENOMIC DNA]</scope>
    <source>
        <strain evidence="3 4">EAF2021</strain>
    </source>
</reference>
<accession>A0ABR2JLN8</accession>
<evidence type="ECO:0000256" key="1">
    <source>
        <dbReference type="SAM" id="MobiDB-lite"/>
    </source>
</evidence>
<sequence>MICAYSILGQKCLGCTKYFSAYLAFLIEFLQLIHIIFILIMAIASGNYSGGSPNEVHSAFVMFIVSFVFNAIHNVVTMLISGYRGDSEADVLLLKQLLCCYKCCPNCGRCWDTIMSVFNCFCIIECFDCYIFTSFYSLVVEASIQFVSSILMFVFANTAYGKISNVEGDDMVHTLSSLFSIFTVFFFCFTVFNAFFNMICIIHQFVNICKKPVHNFSEASEKEDQVSEEENDNNNDVEPSQPNQNQDNNLTFSVAIKINKEENQFEISDPENLNNDKKQNLNNVNDL</sequence>
<feature type="transmembrane region" description="Helical" evidence="2">
    <location>
        <begin position="176"/>
        <end position="202"/>
    </location>
</feature>
<keyword evidence="2" id="KW-0472">Membrane</keyword>
<dbReference type="EMBL" id="JAPFFF010000011">
    <property type="protein sequence ID" value="KAK8878333.1"/>
    <property type="molecule type" value="Genomic_DNA"/>
</dbReference>
<feature type="transmembrane region" description="Helical" evidence="2">
    <location>
        <begin position="21"/>
        <end position="44"/>
    </location>
</feature>
<name>A0ABR2JLN8_9EUKA</name>
<evidence type="ECO:0000313" key="4">
    <source>
        <dbReference type="Proteomes" id="UP001470230"/>
    </source>
</evidence>
<comment type="caution">
    <text evidence="3">The sequence shown here is derived from an EMBL/GenBank/DDBJ whole genome shotgun (WGS) entry which is preliminary data.</text>
</comment>
<evidence type="ECO:0008006" key="5">
    <source>
        <dbReference type="Google" id="ProtNLM"/>
    </source>
</evidence>
<dbReference type="Proteomes" id="UP001470230">
    <property type="component" value="Unassembled WGS sequence"/>
</dbReference>
<feature type="compositionally biased region" description="Acidic residues" evidence="1">
    <location>
        <begin position="226"/>
        <end position="235"/>
    </location>
</feature>
<feature type="region of interest" description="Disordered" evidence="1">
    <location>
        <begin position="220"/>
        <end position="248"/>
    </location>
</feature>
<organism evidence="3 4">
    <name type="scientific">Tritrichomonas musculus</name>
    <dbReference type="NCBI Taxonomy" id="1915356"/>
    <lineage>
        <taxon>Eukaryota</taxon>
        <taxon>Metamonada</taxon>
        <taxon>Parabasalia</taxon>
        <taxon>Tritrichomonadida</taxon>
        <taxon>Tritrichomonadidae</taxon>
        <taxon>Tritrichomonas</taxon>
    </lineage>
</organism>
<keyword evidence="2" id="KW-1133">Transmembrane helix</keyword>
<gene>
    <name evidence="3" type="ORF">M9Y10_005100</name>
</gene>
<evidence type="ECO:0000313" key="3">
    <source>
        <dbReference type="EMBL" id="KAK8878333.1"/>
    </source>
</evidence>
<feature type="transmembrane region" description="Helical" evidence="2">
    <location>
        <begin position="56"/>
        <end position="76"/>
    </location>
</feature>
<evidence type="ECO:0000256" key="2">
    <source>
        <dbReference type="SAM" id="Phobius"/>
    </source>
</evidence>
<keyword evidence="4" id="KW-1185">Reference proteome</keyword>
<feature type="region of interest" description="Disordered" evidence="1">
    <location>
        <begin position="266"/>
        <end position="287"/>
    </location>
</feature>
<proteinExistence type="predicted"/>
<protein>
    <recommendedName>
        <fullName evidence="5">Transmembrane protein</fullName>
    </recommendedName>
</protein>
<keyword evidence="2" id="KW-0812">Transmembrane</keyword>
<feature type="transmembrane region" description="Helical" evidence="2">
    <location>
        <begin position="135"/>
        <end position="156"/>
    </location>
</feature>